<gene>
    <name evidence="1" type="ORF">DGMP_38140</name>
</gene>
<dbReference type="RefSeq" id="WP_228855406.1">
    <property type="nucleotide sequence ID" value="NZ_AP024086.1"/>
</dbReference>
<sequence>MAEIKSTMEMVLERAAKMAAEAPMETDRENLTKTGMRLAADFLNGKIDNLQEELLKQPAESQVPLRRGMVQTLLRNIILPRDESGEEGAGAIKGILMLAGNGGEISSICGELQQILGQYGQHRQQSIQQLDEAIRAQLEQQQMAAGKSEGPINPTMHPQYREELTKMLTNLNGQYNDALDQRKEMIMERLCPSF</sequence>
<name>A0A8D5FM71_9BACT</name>
<dbReference type="KEGG" id="dbk:DGMP_38140"/>
<reference evidence="1" key="1">
    <citation type="submission" date="2020-09" db="EMBL/GenBank/DDBJ databases">
        <title>Desulfogranum mesoprofundum gen. nov., sp. nov., a novel mesophilic, sulfate-reducing chemolithoautotroph isolated from a deep-sea hydrothermal vent chimney in the Suiyo Seamount.</title>
        <authorList>
            <person name="Hashimoto Y."/>
            <person name="Nakagawa S."/>
        </authorList>
    </citation>
    <scope>NUCLEOTIDE SEQUENCE</scope>
    <source>
        <strain evidence="1">KT2</strain>
    </source>
</reference>
<keyword evidence="2" id="KW-1185">Reference proteome</keyword>
<dbReference type="Proteomes" id="UP000826725">
    <property type="component" value="Chromosome"/>
</dbReference>
<dbReference type="EMBL" id="AP024086">
    <property type="protein sequence ID" value="BCL63121.1"/>
    <property type="molecule type" value="Genomic_DNA"/>
</dbReference>
<evidence type="ECO:0000313" key="1">
    <source>
        <dbReference type="EMBL" id="BCL63121.1"/>
    </source>
</evidence>
<protein>
    <submittedName>
        <fullName evidence="1">Uncharacterized protein</fullName>
    </submittedName>
</protein>
<proteinExistence type="predicted"/>
<accession>A0A8D5FM71</accession>
<evidence type="ECO:0000313" key="2">
    <source>
        <dbReference type="Proteomes" id="UP000826725"/>
    </source>
</evidence>
<organism evidence="1 2">
    <name type="scientific">Desulfomarina profundi</name>
    <dbReference type="NCBI Taxonomy" id="2772557"/>
    <lineage>
        <taxon>Bacteria</taxon>
        <taxon>Pseudomonadati</taxon>
        <taxon>Thermodesulfobacteriota</taxon>
        <taxon>Desulfobulbia</taxon>
        <taxon>Desulfobulbales</taxon>
        <taxon>Desulfobulbaceae</taxon>
        <taxon>Desulfomarina</taxon>
    </lineage>
</organism>
<dbReference type="AlphaFoldDB" id="A0A8D5FM71"/>